<dbReference type="PRINTS" id="PR00463">
    <property type="entry name" value="EP450I"/>
</dbReference>
<dbReference type="Gene3D" id="1.10.630.10">
    <property type="entry name" value="Cytochrome P450"/>
    <property type="match status" value="1"/>
</dbReference>
<keyword evidence="3 7" id="KW-0479">Metal-binding</keyword>
<evidence type="ECO:0000256" key="8">
    <source>
        <dbReference type="RuleBase" id="RU000461"/>
    </source>
</evidence>
<protein>
    <recommendedName>
        <fullName evidence="13">Cytochrome P450</fullName>
    </recommendedName>
</protein>
<dbReference type="GO" id="GO:0004497">
    <property type="term" value="F:monooxygenase activity"/>
    <property type="evidence" value="ECO:0007669"/>
    <property type="project" value="UniProtKB-KW"/>
</dbReference>
<feature type="coiled-coil region" evidence="9">
    <location>
        <begin position="559"/>
        <end position="609"/>
    </location>
</feature>
<evidence type="ECO:0000256" key="1">
    <source>
        <dbReference type="ARBA" id="ARBA00001971"/>
    </source>
</evidence>
<dbReference type="PANTHER" id="PTHR24303:SF27">
    <property type="entry name" value="CYTOCHROME P450 307B1"/>
    <property type="match status" value="1"/>
</dbReference>
<accession>A0A7R8UZS2</accession>
<proteinExistence type="inferred from homology"/>
<evidence type="ECO:0000313" key="12">
    <source>
        <dbReference type="Proteomes" id="UP000594454"/>
    </source>
</evidence>
<keyword evidence="10" id="KW-0472">Membrane</keyword>
<dbReference type="AlphaFoldDB" id="A0A7R8UZS2"/>
<dbReference type="InParanoid" id="A0A7R8UZS2"/>
<dbReference type="InterPro" id="IPR001128">
    <property type="entry name" value="Cyt_P450"/>
</dbReference>
<keyword evidence="10" id="KW-1133">Transmembrane helix</keyword>
<comment type="cofactor">
    <cofactor evidence="1 7">
        <name>heme</name>
        <dbReference type="ChEBI" id="CHEBI:30413"/>
    </cofactor>
</comment>
<dbReference type="GO" id="GO:0016705">
    <property type="term" value="F:oxidoreductase activity, acting on paired donors, with incorporation or reduction of molecular oxygen"/>
    <property type="evidence" value="ECO:0007669"/>
    <property type="project" value="InterPro"/>
</dbReference>
<dbReference type="OrthoDB" id="1470350at2759"/>
<keyword evidence="12" id="KW-1185">Reference proteome</keyword>
<evidence type="ECO:0000256" key="2">
    <source>
        <dbReference type="ARBA" id="ARBA00010617"/>
    </source>
</evidence>
<dbReference type="InterPro" id="IPR002401">
    <property type="entry name" value="Cyt_P450_E_grp-I"/>
</dbReference>
<keyword evidence="7 8" id="KW-0349">Heme</keyword>
<evidence type="ECO:0000256" key="9">
    <source>
        <dbReference type="SAM" id="Coils"/>
    </source>
</evidence>
<sequence length="666" mass="76455">MQASLLSISSYTFYILLACAALSIVVVVSELIAKVSVKIKCVSDDRKNKKLLKRAPGPRPLPIIGNLAVLDGYEVPYQAFSDLAEKYGPIISLQLGQVPAIVVNGIENIREVLINKTSHFDSRPNFRRYHQLFSGNKENSLAFCDWSDVHKQRREMLVPHTFPRNFSERFLQLDTIITDELNEMLTKIDATEFSAGFPIKQMILKHTCNIFAQYFCSRRFENEDPKFDKFISNFDKIFYEVNQGYAADFLPFLMPLHSKNLKQMETWSHEIRCTLLEKIIGNRFEETPEERDYVDCLISHVKNAEPIMDWNAAMFALEDIVGGHSAVGNFTMKVLAYLIQNPEAQTKIQQEIDAVLHETGATVVNLKDRKAMPYTEAVIMEALRLIASPIVPHVSNQHSTIGGYDVEPNTLIFLNNYDLSMSPHLWQKPEEFKPERFLQNGRLTKPDFFLPFGGGRRSCLGYKMVQFISFATIANILKDFTMSPVNGHDYRIRAEVWKKLCPHFFKSSESSSSTFRPNIEEITTDIVHLANRLPDIAVTADDIDDLLCSHSQELTDEDLTELEAQVQEEAIELQEIASSINNSENEFTLKKLSVAFANLENAIKFFEENEPHFERSFNVNDKICAAYQCYRDLYDSNKKETKQSRIDSLNQKFNLIFLITYFDFDY</sequence>
<dbReference type="EMBL" id="LR899012">
    <property type="protein sequence ID" value="CAD7088959.1"/>
    <property type="molecule type" value="Genomic_DNA"/>
</dbReference>
<dbReference type="GO" id="GO:0020037">
    <property type="term" value="F:heme binding"/>
    <property type="evidence" value="ECO:0007669"/>
    <property type="project" value="InterPro"/>
</dbReference>
<reference evidence="11 12" key="1">
    <citation type="submission" date="2020-11" db="EMBL/GenBank/DDBJ databases">
        <authorList>
            <person name="Wallbank WR R."/>
            <person name="Pardo Diaz C."/>
            <person name="Kozak K."/>
            <person name="Martin S."/>
            <person name="Jiggins C."/>
            <person name="Moest M."/>
            <person name="Warren A I."/>
            <person name="Generalovic N T."/>
            <person name="Byers J.R.P. K."/>
            <person name="Montejo-Kovacevich G."/>
            <person name="Yen C E."/>
        </authorList>
    </citation>
    <scope>NUCLEOTIDE SEQUENCE [LARGE SCALE GENOMIC DNA]</scope>
</reference>
<dbReference type="PROSITE" id="PS00086">
    <property type="entry name" value="CYTOCHROME_P450"/>
    <property type="match status" value="1"/>
</dbReference>
<dbReference type="PRINTS" id="PR00385">
    <property type="entry name" value="P450"/>
</dbReference>
<evidence type="ECO:0000256" key="5">
    <source>
        <dbReference type="ARBA" id="ARBA00023004"/>
    </source>
</evidence>
<evidence type="ECO:0000256" key="4">
    <source>
        <dbReference type="ARBA" id="ARBA00023002"/>
    </source>
</evidence>
<evidence type="ECO:0008006" key="13">
    <source>
        <dbReference type="Google" id="ProtNLM"/>
    </source>
</evidence>
<keyword evidence="10" id="KW-0812">Transmembrane</keyword>
<keyword evidence="6 8" id="KW-0503">Monooxygenase</keyword>
<dbReference type="InterPro" id="IPR017972">
    <property type="entry name" value="Cyt_P450_CS"/>
</dbReference>
<dbReference type="SUPFAM" id="SSF48264">
    <property type="entry name" value="Cytochrome P450"/>
    <property type="match status" value="1"/>
</dbReference>
<gene>
    <name evidence="11" type="ORF">HERILL_LOCUS11544</name>
</gene>
<feature type="transmembrane region" description="Helical" evidence="10">
    <location>
        <begin position="12"/>
        <end position="33"/>
    </location>
</feature>
<dbReference type="Pfam" id="PF00067">
    <property type="entry name" value="p450"/>
    <property type="match status" value="1"/>
</dbReference>
<evidence type="ECO:0000256" key="3">
    <source>
        <dbReference type="ARBA" id="ARBA00022723"/>
    </source>
</evidence>
<dbReference type="InterPro" id="IPR036396">
    <property type="entry name" value="Cyt_P450_sf"/>
</dbReference>
<evidence type="ECO:0000313" key="11">
    <source>
        <dbReference type="EMBL" id="CAD7088959.1"/>
    </source>
</evidence>
<organism evidence="11 12">
    <name type="scientific">Hermetia illucens</name>
    <name type="common">Black soldier fly</name>
    <dbReference type="NCBI Taxonomy" id="343691"/>
    <lineage>
        <taxon>Eukaryota</taxon>
        <taxon>Metazoa</taxon>
        <taxon>Ecdysozoa</taxon>
        <taxon>Arthropoda</taxon>
        <taxon>Hexapoda</taxon>
        <taxon>Insecta</taxon>
        <taxon>Pterygota</taxon>
        <taxon>Neoptera</taxon>
        <taxon>Endopterygota</taxon>
        <taxon>Diptera</taxon>
        <taxon>Brachycera</taxon>
        <taxon>Stratiomyomorpha</taxon>
        <taxon>Stratiomyidae</taxon>
        <taxon>Hermetiinae</taxon>
        <taxon>Hermetia</taxon>
    </lineage>
</organism>
<dbReference type="GO" id="GO:0005506">
    <property type="term" value="F:iron ion binding"/>
    <property type="evidence" value="ECO:0007669"/>
    <property type="project" value="InterPro"/>
</dbReference>
<dbReference type="PANTHER" id="PTHR24303">
    <property type="entry name" value="HEME-BINDING MONOOXYGENASE FAMILY"/>
    <property type="match status" value="1"/>
</dbReference>
<evidence type="ECO:0000256" key="7">
    <source>
        <dbReference type="PIRSR" id="PIRSR602401-1"/>
    </source>
</evidence>
<feature type="binding site" description="axial binding residue" evidence="7">
    <location>
        <position position="459"/>
    </location>
    <ligand>
        <name>heme</name>
        <dbReference type="ChEBI" id="CHEBI:30413"/>
    </ligand>
    <ligandPart>
        <name>Fe</name>
        <dbReference type="ChEBI" id="CHEBI:18248"/>
    </ligandPart>
</feature>
<keyword evidence="9" id="KW-0175">Coiled coil</keyword>
<name>A0A7R8UZS2_HERIL</name>
<comment type="similarity">
    <text evidence="2 8">Belongs to the cytochrome P450 family.</text>
</comment>
<keyword evidence="4 8" id="KW-0560">Oxidoreductase</keyword>
<evidence type="ECO:0000256" key="10">
    <source>
        <dbReference type="SAM" id="Phobius"/>
    </source>
</evidence>
<evidence type="ECO:0000256" key="6">
    <source>
        <dbReference type="ARBA" id="ARBA00023033"/>
    </source>
</evidence>
<dbReference type="Proteomes" id="UP000594454">
    <property type="component" value="Chromosome 4"/>
</dbReference>
<keyword evidence="5 7" id="KW-0408">Iron</keyword>